<dbReference type="EMBL" id="CP013652">
    <property type="protein sequence ID" value="ALS24804.1"/>
    <property type="molecule type" value="Genomic_DNA"/>
</dbReference>
<sequence>MQAASKAKHSEPQNKGSYRRRRFVMLVLACFLSWAGITLWNQADKISDRKEKVSALEQELTKTQQVYDSLQREIERLNDPEYVEQKIRKELHYVKQGETLFYTPKPPQK</sequence>
<dbReference type="RefSeq" id="WP_062410341.1">
    <property type="nucleotide sequence ID" value="NZ_BJCS01000019.1"/>
</dbReference>
<name>A0A0U2W8E8_9BACL</name>
<dbReference type="GO" id="GO:0051301">
    <property type="term" value="P:cell division"/>
    <property type="evidence" value="ECO:0007669"/>
    <property type="project" value="InterPro"/>
</dbReference>
<proteinExistence type="predicted"/>
<evidence type="ECO:0000313" key="1">
    <source>
        <dbReference type="EMBL" id="ALS24804.1"/>
    </source>
</evidence>
<dbReference type="Pfam" id="PF04977">
    <property type="entry name" value="DivIC"/>
    <property type="match status" value="1"/>
</dbReference>
<reference evidence="1 2" key="2">
    <citation type="journal article" date="2016" name="Genome Announc.">
        <title>Complete Genome Sequences of Two Interactive Moderate Thermophiles, Paenibacillus napthalenovorans 32O-Y and Paenibacillus sp. 32O-W.</title>
        <authorList>
            <person name="Butler R.R.III."/>
            <person name="Wang J."/>
            <person name="Stark B.C."/>
            <person name="Pombert J.F."/>
        </authorList>
    </citation>
    <scope>NUCLEOTIDE SEQUENCE [LARGE SCALE GENOMIC DNA]</scope>
    <source>
        <strain evidence="1 2">32O-Y</strain>
    </source>
</reference>
<evidence type="ECO:0000313" key="2">
    <source>
        <dbReference type="Proteomes" id="UP000061660"/>
    </source>
</evidence>
<dbReference type="InterPro" id="IPR039076">
    <property type="entry name" value="DivIC"/>
</dbReference>
<keyword evidence="2" id="KW-1185">Reference proteome</keyword>
<dbReference type="STRING" id="162209.IJ22_45230"/>
<gene>
    <name evidence="1" type="ORF">IJ22_45230</name>
</gene>
<organism evidence="1 2">
    <name type="scientific">Paenibacillus naphthalenovorans</name>
    <dbReference type="NCBI Taxonomy" id="162209"/>
    <lineage>
        <taxon>Bacteria</taxon>
        <taxon>Bacillati</taxon>
        <taxon>Bacillota</taxon>
        <taxon>Bacilli</taxon>
        <taxon>Bacillales</taxon>
        <taxon>Paenibacillaceae</taxon>
        <taxon>Paenibacillus</taxon>
    </lineage>
</organism>
<dbReference type="PATRIC" id="fig|162209.4.peg.4770"/>
<protein>
    <submittedName>
        <fullName evidence="1">Septum formation initiator</fullName>
    </submittedName>
</protein>
<reference evidence="2" key="1">
    <citation type="submission" date="2015-12" db="EMBL/GenBank/DDBJ databases">
        <title>Complete genome sequences of two moderately thermophilic Paenibacillus species.</title>
        <authorList>
            <person name="Butler R.III."/>
            <person name="Wang J."/>
            <person name="Stark B.C."/>
            <person name="Pombert J.-F."/>
        </authorList>
    </citation>
    <scope>NUCLEOTIDE SEQUENCE [LARGE SCALE GENOMIC DNA]</scope>
    <source>
        <strain evidence="2">32O-Y</strain>
    </source>
</reference>
<dbReference type="Proteomes" id="UP000061660">
    <property type="component" value="Chromosome"/>
</dbReference>
<dbReference type="OrthoDB" id="2382043at2"/>
<dbReference type="AlphaFoldDB" id="A0A0U2W8E8"/>
<dbReference type="PANTHER" id="PTHR40027:SF1">
    <property type="entry name" value="CELL DIVISION PROTEIN DIVIC"/>
    <property type="match status" value="1"/>
</dbReference>
<dbReference type="KEGG" id="pnp:IJ22_45230"/>
<dbReference type="PANTHER" id="PTHR40027">
    <property type="entry name" value="CELL DIVISION PROTEIN DIVIC"/>
    <property type="match status" value="1"/>
</dbReference>
<dbReference type="InterPro" id="IPR007060">
    <property type="entry name" value="FtsL/DivIC"/>
</dbReference>
<accession>A0A0U2W8E8</accession>